<evidence type="ECO:0000313" key="2">
    <source>
        <dbReference type="EMBL" id="MBP2323206.1"/>
    </source>
</evidence>
<keyword evidence="1" id="KW-0812">Transmembrane</keyword>
<keyword evidence="3" id="KW-1185">Reference proteome</keyword>
<name>A0ABS4TFL4_9PSEU</name>
<dbReference type="Proteomes" id="UP001519332">
    <property type="component" value="Unassembled WGS sequence"/>
</dbReference>
<evidence type="ECO:0000313" key="3">
    <source>
        <dbReference type="Proteomes" id="UP001519332"/>
    </source>
</evidence>
<dbReference type="RefSeq" id="WP_209639218.1">
    <property type="nucleotide sequence ID" value="NZ_JAGINW010000001.1"/>
</dbReference>
<comment type="caution">
    <text evidence="2">The sequence shown here is derived from an EMBL/GenBank/DDBJ whole genome shotgun (WGS) entry which is preliminary data.</text>
</comment>
<sequence length="451" mass="48222">MNTEELRAALHGATAELETAPDFAGKVVRGGARRVRRRRLVVAGVAAATALAVGGTAVFGWQSLSEPAQVATDPRLDQPTRGDLAKDTAFLSEAVQVWEKAMPDLVRNGVPAPRRVTGRPHVYWAGNTPAGRAAIVMQSAQDFALPGRETIRVLIGIDVRTGMLGMLATYSQPVEGPGNDHAFRFGPGLRTVLAIEQDQPLSLSAKADYDKSPKRTWQPMAPADGVVLAQLPDGIGAEDPAVAVGDPGQVNFPENVVLFIVVDDGSTAISPRRPRRGLPWNNPGESHMMWAGIEPDRWRDKAAAVSRFNAAVRISPLMDRATPPSNDSSSWYLTVGLSDGRMAVVSEYQAPNEAQARIYVVTRKSADVSQRGIRGVSLVGPADPTKLLPVLAQLPDNEGWVAAAKDTKLSYRTTVDGPWQGERAESLLAPVGTVQILVQRAGQAPAIVDVK</sequence>
<evidence type="ECO:0000256" key="1">
    <source>
        <dbReference type="SAM" id="Phobius"/>
    </source>
</evidence>
<keyword evidence="1" id="KW-1133">Transmembrane helix</keyword>
<reference evidence="2 3" key="1">
    <citation type="submission" date="2021-03" db="EMBL/GenBank/DDBJ databases">
        <title>Sequencing the genomes of 1000 actinobacteria strains.</title>
        <authorList>
            <person name="Klenk H.-P."/>
        </authorList>
    </citation>
    <scope>NUCLEOTIDE SEQUENCE [LARGE SCALE GENOMIC DNA]</scope>
    <source>
        <strain evidence="2 3">DSM 46670</strain>
    </source>
</reference>
<accession>A0ABS4TFL4</accession>
<organism evidence="2 3">
    <name type="scientific">Kibdelosporangium banguiense</name>
    <dbReference type="NCBI Taxonomy" id="1365924"/>
    <lineage>
        <taxon>Bacteria</taxon>
        <taxon>Bacillati</taxon>
        <taxon>Actinomycetota</taxon>
        <taxon>Actinomycetes</taxon>
        <taxon>Pseudonocardiales</taxon>
        <taxon>Pseudonocardiaceae</taxon>
        <taxon>Kibdelosporangium</taxon>
    </lineage>
</organism>
<protein>
    <submittedName>
        <fullName evidence="2">Uncharacterized protein</fullName>
    </submittedName>
</protein>
<feature type="transmembrane region" description="Helical" evidence="1">
    <location>
        <begin position="40"/>
        <end position="61"/>
    </location>
</feature>
<gene>
    <name evidence="2" type="ORF">JOF56_003591</name>
</gene>
<dbReference type="EMBL" id="JAGINW010000001">
    <property type="protein sequence ID" value="MBP2323206.1"/>
    <property type="molecule type" value="Genomic_DNA"/>
</dbReference>
<keyword evidence="1" id="KW-0472">Membrane</keyword>
<proteinExistence type="predicted"/>